<dbReference type="Pfam" id="PF16676">
    <property type="entry name" value="FOXO-TAD"/>
    <property type="match status" value="1"/>
</dbReference>
<dbReference type="Gene3D" id="1.10.10.10">
    <property type="entry name" value="Winged helix-like DNA-binding domain superfamily/Winged helix DNA-binding domain"/>
    <property type="match status" value="1"/>
</dbReference>
<comment type="caution">
    <text evidence="15">The sequence shown here is derived from an EMBL/GenBank/DDBJ whole genome shotgun (WGS) entry which is preliminary data.</text>
</comment>
<feature type="DNA-binding region" description="Fork-head" evidence="12">
    <location>
        <begin position="77"/>
        <end position="183"/>
    </location>
</feature>
<feature type="region of interest" description="Disordered" evidence="13">
    <location>
        <begin position="382"/>
        <end position="409"/>
    </location>
</feature>
<dbReference type="SUPFAM" id="SSF46785">
    <property type="entry name" value="Winged helix' DNA-binding domain"/>
    <property type="match status" value="1"/>
</dbReference>
<keyword evidence="4" id="KW-0963">Cytoplasm</keyword>
<evidence type="ECO:0000256" key="2">
    <source>
        <dbReference type="ARBA" id="ARBA00004496"/>
    </source>
</evidence>
<dbReference type="InterPro" id="IPR030456">
    <property type="entry name" value="TF_fork_head_CS_2"/>
</dbReference>
<keyword evidence="5" id="KW-0597">Phosphoprotein</keyword>
<evidence type="ECO:0000256" key="6">
    <source>
        <dbReference type="ARBA" id="ARBA00022604"/>
    </source>
</evidence>
<name>A0AAE1CQ12_9GAST</name>
<evidence type="ECO:0000256" key="11">
    <source>
        <dbReference type="ARBA" id="ARBA00039893"/>
    </source>
</evidence>
<evidence type="ECO:0000256" key="12">
    <source>
        <dbReference type="PROSITE-ProRule" id="PRU00089"/>
    </source>
</evidence>
<evidence type="ECO:0000313" key="16">
    <source>
        <dbReference type="Proteomes" id="UP001283361"/>
    </source>
</evidence>
<keyword evidence="7" id="KW-0805">Transcription regulation</keyword>
<dbReference type="Proteomes" id="UP001283361">
    <property type="component" value="Unassembled WGS sequence"/>
</dbReference>
<evidence type="ECO:0000256" key="13">
    <source>
        <dbReference type="SAM" id="MobiDB-lite"/>
    </source>
</evidence>
<dbReference type="Pfam" id="PF00250">
    <property type="entry name" value="Forkhead"/>
    <property type="match status" value="1"/>
</dbReference>
<keyword evidence="16" id="KW-1185">Reference proteome</keyword>
<dbReference type="PROSITE" id="PS50039">
    <property type="entry name" value="FORK_HEAD_3"/>
    <property type="match status" value="1"/>
</dbReference>
<feature type="compositionally biased region" description="Low complexity" evidence="13">
    <location>
        <begin position="306"/>
        <end position="316"/>
    </location>
</feature>
<reference evidence="15" key="1">
    <citation type="journal article" date="2023" name="G3 (Bethesda)">
        <title>A reference genome for the long-term kleptoplast-retaining sea slug Elysia crispata morphotype clarki.</title>
        <authorList>
            <person name="Eastman K.E."/>
            <person name="Pendleton A.L."/>
            <person name="Shaikh M.A."/>
            <person name="Suttiyut T."/>
            <person name="Ogas R."/>
            <person name="Tomko P."/>
            <person name="Gavelis G."/>
            <person name="Widhalm J.R."/>
            <person name="Wisecaver J.H."/>
        </authorList>
    </citation>
    <scope>NUCLEOTIDE SEQUENCE</scope>
    <source>
        <strain evidence="15">ECLA1</strain>
    </source>
</reference>
<dbReference type="CDD" id="cd20032">
    <property type="entry name" value="FH_FOXO"/>
    <property type="match status" value="1"/>
</dbReference>
<gene>
    <name evidence="15" type="ORF">RRG08_005046</name>
</gene>
<dbReference type="PRINTS" id="PR00053">
    <property type="entry name" value="FORKHEAD"/>
</dbReference>
<dbReference type="GO" id="GO:0000981">
    <property type="term" value="F:DNA-binding transcription factor activity, RNA polymerase II-specific"/>
    <property type="evidence" value="ECO:0007669"/>
    <property type="project" value="TreeGrafter"/>
</dbReference>
<keyword evidence="9" id="KW-0804">Transcription</keyword>
<comment type="subcellular location">
    <subcellularLocation>
        <location evidence="2">Cytoplasm</location>
    </subcellularLocation>
    <subcellularLocation>
        <location evidence="1 12">Nucleus</location>
    </subcellularLocation>
</comment>
<feature type="region of interest" description="Disordered" evidence="13">
    <location>
        <begin position="528"/>
        <end position="550"/>
    </location>
</feature>
<protein>
    <recommendedName>
        <fullName evidence="11">Forkhead box protein O</fullName>
    </recommendedName>
</protein>
<dbReference type="GO" id="GO:0000978">
    <property type="term" value="F:RNA polymerase II cis-regulatory region sequence-specific DNA binding"/>
    <property type="evidence" value="ECO:0007669"/>
    <property type="project" value="TreeGrafter"/>
</dbReference>
<evidence type="ECO:0000256" key="9">
    <source>
        <dbReference type="ARBA" id="ARBA00023163"/>
    </source>
</evidence>
<proteinExistence type="predicted"/>
<evidence type="ECO:0000256" key="5">
    <source>
        <dbReference type="ARBA" id="ARBA00022553"/>
    </source>
</evidence>
<feature type="domain" description="Fork-head" evidence="14">
    <location>
        <begin position="77"/>
        <end position="183"/>
    </location>
</feature>
<feature type="region of interest" description="Disordered" evidence="13">
    <location>
        <begin position="439"/>
        <end position="464"/>
    </location>
</feature>
<dbReference type="InterPro" id="IPR001766">
    <property type="entry name" value="Fork_head_dom"/>
</dbReference>
<evidence type="ECO:0000259" key="14">
    <source>
        <dbReference type="PROSITE" id="PS50039"/>
    </source>
</evidence>
<evidence type="ECO:0000256" key="8">
    <source>
        <dbReference type="ARBA" id="ARBA00023125"/>
    </source>
</evidence>
<organism evidence="15 16">
    <name type="scientific">Elysia crispata</name>
    <name type="common">lettuce slug</name>
    <dbReference type="NCBI Taxonomy" id="231223"/>
    <lineage>
        <taxon>Eukaryota</taxon>
        <taxon>Metazoa</taxon>
        <taxon>Spiralia</taxon>
        <taxon>Lophotrochozoa</taxon>
        <taxon>Mollusca</taxon>
        <taxon>Gastropoda</taxon>
        <taxon>Heterobranchia</taxon>
        <taxon>Euthyneura</taxon>
        <taxon>Panpulmonata</taxon>
        <taxon>Sacoglossa</taxon>
        <taxon>Placobranchoidea</taxon>
        <taxon>Plakobranchidae</taxon>
        <taxon>Elysia</taxon>
    </lineage>
</organism>
<dbReference type="SMART" id="SM00339">
    <property type="entry name" value="FH"/>
    <property type="match status" value="1"/>
</dbReference>
<feature type="region of interest" description="Disordered" evidence="13">
    <location>
        <begin position="154"/>
        <end position="185"/>
    </location>
</feature>
<dbReference type="PANTHER" id="PTHR45767">
    <property type="entry name" value="FORKHEAD BOX PROTEIN O"/>
    <property type="match status" value="1"/>
</dbReference>
<evidence type="ECO:0000313" key="15">
    <source>
        <dbReference type="EMBL" id="KAK3726441.1"/>
    </source>
</evidence>
<evidence type="ECO:0000256" key="1">
    <source>
        <dbReference type="ARBA" id="ARBA00004123"/>
    </source>
</evidence>
<feature type="compositionally biased region" description="Polar residues" evidence="13">
    <location>
        <begin position="439"/>
        <end position="451"/>
    </location>
</feature>
<sequence>MESAAIDLDLDLDLDSNFEPQSRARSNTWPLRPPREVEPQSSPVGGGEDANNGADAQIGKDPLGLTAKKSGSRRNAWGNLSYADLITKAIQSSPEKRLTLSQIYDWMVQNVPYFKGKGDSTSSAGWKNSIRHNLSLHNRFMRIQNEGTGKSSWWVLNPDAKPGKAPRRRAGSMETKSYEKKRGRVRKKVEALRAMENGGLGGTLSPGGSDDYLDSLSFGDFRPRASSNASSCGRLSPIHAAAEPDLHDNQVPPMSPIPWGREVSNSPTIYQGDGSYSELIDSLDFRMKLSQDIVTGLSDPYLSASSRDFTSSGSTSQPSNFLGVDSGSTDGVNSQFQHLPAPPPYPKASQQQQQQMNSLEYSRQNMHSALRLQQQIHAGQPNSQLNINTNSDNVVNGGGSSPYGQGPSIDLYGEEFRAGSIGSQDSSCLSPGLAQVNSPGSLSINTQQPNLAPSPDPPQQVSPGLQQQCSQLSLSPLNCQQLSPQQRRHLLQQLPITTASQQQQLQAVTQAPILREALTRGPLAYRSHTAANTSSPSFSPQGNLSPQGSLSPLNANTLVQPCSNALINGNGMRSNMGLGGHHRNNDQIGYLDSNSEALSAYGCNPGTSNNNGNSNNVTGDPLDIDMDLISDIDYHYDVDQVIKQELTLEGNLDFNFEQGPGTSVGQNVVH</sequence>
<feature type="region of interest" description="Disordered" evidence="13">
    <location>
        <begin position="306"/>
        <end position="358"/>
    </location>
</feature>
<keyword evidence="3" id="KW-0217">Developmental protein</keyword>
<keyword evidence="6" id="KW-0341">Growth regulation</keyword>
<evidence type="ECO:0000256" key="7">
    <source>
        <dbReference type="ARBA" id="ARBA00023015"/>
    </source>
</evidence>
<evidence type="ECO:0000256" key="3">
    <source>
        <dbReference type="ARBA" id="ARBA00022473"/>
    </source>
</evidence>
<feature type="region of interest" description="Disordered" evidence="13">
    <location>
        <begin position="1"/>
        <end position="71"/>
    </location>
</feature>
<feature type="compositionally biased region" description="Polar residues" evidence="13">
    <location>
        <begin position="18"/>
        <end position="29"/>
    </location>
</feature>
<dbReference type="EMBL" id="JAWDGP010007302">
    <property type="protein sequence ID" value="KAK3726441.1"/>
    <property type="molecule type" value="Genomic_DNA"/>
</dbReference>
<keyword evidence="10 12" id="KW-0539">Nucleus</keyword>
<feature type="compositionally biased region" description="Polar residues" evidence="13">
    <location>
        <begin position="529"/>
        <end position="550"/>
    </location>
</feature>
<evidence type="ECO:0000256" key="10">
    <source>
        <dbReference type="ARBA" id="ARBA00023242"/>
    </source>
</evidence>
<dbReference type="AlphaFoldDB" id="A0AAE1CQ12"/>
<feature type="compositionally biased region" description="Polar residues" evidence="13">
    <location>
        <begin position="326"/>
        <end position="337"/>
    </location>
</feature>
<dbReference type="InterPro" id="IPR036390">
    <property type="entry name" value="WH_DNA-bd_sf"/>
</dbReference>
<evidence type="ECO:0000256" key="4">
    <source>
        <dbReference type="ARBA" id="ARBA00022490"/>
    </source>
</evidence>
<dbReference type="PANTHER" id="PTHR45767:SF2">
    <property type="entry name" value="FORKHEAD BOX PROTEIN O"/>
    <property type="match status" value="1"/>
</dbReference>
<dbReference type="InterPro" id="IPR036388">
    <property type="entry name" value="WH-like_DNA-bd_sf"/>
</dbReference>
<dbReference type="GO" id="GO:0005634">
    <property type="term" value="C:nucleus"/>
    <property type="evidence" value="ECO:0007669"/>
    <property type="project" value="UniProtKB-SubCell"/>
</dbReference>
<dbReference type="FunFam" id="1.10.10.10:FF:000032">
    <property type="entry name" value="Forkhead box protein O4"/>
    <property type="match status" value="1"/>
</dbReference>
<feature type="compositionally biased region" description="Polar residues" evidence="13">
    <location>
        <begin position="382"/>
        <end position="394"/>
    </location>
</feature>
<accession>A0AAE1CQ12</accession>
<dbReference type="PROSITE" id="PS00658">
    <property type="entry name" value="FORK_HEAD_2"/>
    <property type="match status" value="1"/>
</dbReference>
<keyword evidence="8 12" id="KW-0238">DNA-binding</keyword>
<dbReference type="InterPro" id="IPR032067">
    <property type="entry name" value="FOXO-TAD"/>
</dbReference>
<dbReference type="GO" id="GO:0005737">
    <property type="term" value="C:cytoplasm"/>
    <property type="evidence" value="ECO:0007669"/>
    <property type="project" value="UniProtKB-SubCell"/>
</dbReference>